<dbReference type="Pfam" id="PF12167">
    <property type="entry name" value="Arm-DNA-bind_2"/>
    <property type="match status" value="1"/>
</dbReference>
<dbReference type="InterPro" id="IPR013762">
    <property type="entry name" value="Integrase-like_cat_sf"/>
</dbReference>
<evidence type="ECO:0000313" key="9">
    <source>
        <dbReference type="Proteomes" id="UP000653343"/>
    </source>
</evidence>
<evidence type="ECO:0000256" key="2">
    <source>
        <dbReference type="ARBA" id="ARBA00022908"/>
    </source>
</evidence>
<dbReference type="InterPro" id="IPR002104">
    <property type="entry name" value="Integrase_catalytic"/>
</dbReference>
<dbReference type="SUPFAM" id="SSF56349">
    <property type="entry name" value="DNA breaking-rejoining enzymes"/>
    <property type="match status" value="1"/>
</dbReference>
<dbReference type="InterPro" id="IPR044068">
    <property type="entry name" value="CB"/>
</dbReference>
<feature type="domain" description="Core-binding (CB)" evidence="7">
    <location>
        <begin position="82"/>
        <end position="161"/>
    </location>
</feature>
<dbReference type="CDD" id="cd01189">
    <property type="entry name" value="INT_ICEBs1_C_like"/>
    <property type="match status" value="1"/>
</dbReference>
<dbReference type="Gene3D" id="1.10.150.130">
    <property type="match status" value="1"/>
</dbReference>
<evidence type="ECO:0000256" key="5">
    <source>
        <dbReference type="PROSITE-ProRule" id="PRU01248"/>
    </source>
</evidence>
<dbReference type="PROSITE" id="PS51900">
    <property type="entry name" value="CB"/>
    <property type="match status" value="1"/>
</dbReference>
<dbReference type="InterPro" id="IPR050808">
    <property type="entry name" value="Phage_Integrase"/>
</dbReference>
<dbReference type="Pfam" id="PF00589">
    <property type="entry name" value="Phage_integrase"/>
    <property type="match status" value="1"/>
</dbReference>
<evidence type="ECO:0000256" key="4">
    <source>
        <dbReference type="ARBA" id="ARBA00023172"/>
    </source>
</evidence>
<evidence type="ECO:0000256" key="1">
    <source>
        <dbReference type="ARBA" id="ARBA00008857"/>
    </source>
</evidence>
<sequence length="393" mass="44384">MGRDGSGVKSASQSSIEITFTYRGQRCRERLPLKPTPANLKRAEQHRAAILHAIATNSFDYASTFPHSKNAAKFADIQGDVLFLENYLEKWLDSRKPELKASGYDGYRKIIFGKLIPAFGHLRLTEIKRSHIREALSQQTCSNKTLANIQSPLRKALDDALNDDLIESNPLAGWTYSKLDAPAKRVKIDPFSKEEQAAILEAATGQVRNLVQFALWTGLRTSEYVALDWSDVDFMRGVIIIDKALTQKATEAETTKTFSGQREVKLLGPALDALNAQKQFTYLAGKEVFQNPATGERWTGDQPIRKRMFEPLLKRARVRYRNPYQTRHTYASMMLSAGEHPMWVAKQMGHSDWTMIARVYGKWMPDADTQAGSRAEQLFGNDNNKTTNLRKPA</sequence>
<evidence type="ECO:0000313" key="8">
    <source>
        <dbReference type="EMBL" id="GGX53232.1"/>
    </source>
</evidence>
<dbReference type="InterPro" id="IPR011010">
    <property type="entry name" value="DNA_brk_join_enz"/>
</dbReference>
<keyword evidence="2" id="KW-0229">DNA integration</keyword>
<evidence type="ECO:0000259" key="6">
    <source>
        <dbReference type="PROSITE" id="PS51898"/>
    </source>
</evidence>
<dbReference type="Gene3D" id="1.10.443.10">
    <property type="entry name" value="Intergrase catalytic core"/>
    <property type="match status" value="1"/>
</dbReference>
<evidence type="ECO:0000259" key="7">
    <source>
        <dbReference type="PROSITE" id="PS51900"/>
    </source>
</evidence>
<dbReference type="EMBL" id="BMYU01000012">
    <property type="protein sequence ID" value="GGX53232.1"/>
    <property type="molecule type" value="Genomic_DNA"/>
</dbReference>
<feature type="domain" description="Tyr recombinase" evidence="6">
    <location>
        <begin position="186"/>
        <end position="373"/>
    </location>
</feature>
<dbReference type="InterPro" id="IPR010998">
    <property type="entry name" value="Integrase_recombinase_N"/>
</dbReference>
<keyword evidence="4" id="KW-0233">DNA recombination</keyword>
<keyword evidence="9" id="KW-1185">Reference proteome</keyword>
<reference evidence="9" key="1">
    <citation type="journal article" date="2019" name="Int. J. Syst. Evol. Microbiol.">
        <title>The Global Catalogue of Microorganisms (GCM) 10K type strain sequencing project: providing services to taxonomists for standard genome sequencing and annotation.</title>
        <authorList>
            <consortium name="The Broad Institute Genomics Platform"/>
            <consortium name="The Broad Institute Genome Sequencing Center for Infectious Disease"/>
            <person name="Wu L."/>
            <person name="Ma J."/>
        </authorList>
    </citation>
    <scope>NUCLEOTIDE SEQUENCE [LARGE SCALE GENOMIC DNA]</scope>
    <source>
        <strain evidence="9">KCTC 23917</strain>
    </source>
</reference>
<dbReference type="InterPro" id="IPR004107">
    <property type="entry name" value="Integrase_SAM-like_N"/>
</dbReference>
<dbReference type="PANTHER" id="PTHR30629:SF2">
    <property type="entry name" value="PROPHAGE INTEGRASE INTS-RELATED"/>
    <property type="match status" value="1"/>
</dbReference>
<keyword evidence="3 5" id="KW-0238">DNA-binding</keyword>
<dbReference type="Pfam" id="PF14659">
    <property type="entry name" value="Phage_int_SAM_3"/>
    <property type="match status" value="1"/>
</dbReference>
<dbReference type="PROSITE" id="PS51898">
    <property type="entry name" value="TYR_RECOMBINASE"/>
    <property type="match status" value="1"/>
</dbReference>
<name>A0ABQ2Y406_9BURK</name>
<proteinExistence type="inferred from homology"/>
<organism evidence="8 9">
    <name type="scientific">Undibacterium squillarum</name>
    <dbReference type="NCBI Taxonomy" id="1131567"/>
    <lineage>
        <taxon>Bacteria</taxon>
        <taxon>Pseudomonadati</taxon>
        <taxon>Pseudomonadota</taxon>
        <taxon>Betaproteobacteria</taxon>
        <taxon>Burkholderiales</taxon>
        <taxon>Oxalobacteraceae</taxon>
        <taxon>Undibacterium</taxon>
    </lineage>
</organism>
<dbReference type="Proteomes" id="UP000653343">
    <property type="component" value="Unassembled WGS sequence"/>
</dbReference>
<evidence type="ECO:0000256" key="3">
    <source>
        <dbReference type="ARBA" id="ARBA00023125"/>
    </source>
</evidence>
<protein>
    <submittedName>
        <fullName evidence="8">Integrase</fullName>
    </submittedName>
</protein>
<comment type="similarity">
    <text evidence="1">Belongs to the 'phage' integrase family.</text>
</comment>
<comment type="caution">
    <text evidence="8">The sequence shown here is derived from an EMBL/GenBank/DDBJ whole genome shotgun (WGS) entry which is preliminary data.</text>
</comment>
<dbReference type="InterPro" id="IPR022000">
    <property type="entry name" value="Min27-like_integrase_DNA_bind"/>
</dbReference>
<accession>A0ABQ2Y406</accession>
<dbReference type="PANTHER" id="PTHR30629">
    <property type="entry name" value="PROPHAGE INTEGRASE"/>
    <property type="match status" value="1"/>
</dbReference>
<dbReference type="RefSeq" id="WP_189358815.1">
    <property type="nucleotide sequence ID" value="NZ_BMYU01000012.1"/>
</dbReference>
<gene>
    <name evidence="8" type="ORF">GCM10010946_34780</name>
</gene>